<feature type="compositionally biased region" description="Polar residues" evidence="1">
    <location>
        <begin position="1"/>
        <end position="18"/>
    </location>
</feature>
<feature type="region of interest" description="Disordered" evidence="1">
    <location>
        <begin position="1"/>
        <end position="27"/>
    </location>
</feature>
<keyword evidence="3" id="KW-1185">Reference proteome</keyword>
<dbReference type="EMBL" id="JACTNZ010000002">
    <property type="protein sequence ID" value="KAG5561725.1"/>
    <property type="molecule type" value="Genomic_DNA"/>
</dbReference>
<sequence length="72" mass="7906">MNLTPDQPLSQSSETPALSSGGKPEEELVMSEVHLGCPPYVSGPHLSRFTFSLPPGKKYMRMLLYKLVDLAT</sequence>
<evidence type="ECO:0000313" key="2">
    <source>
        <dbReference type="EMBL" id="KAG5561725.1"/>
    </source>
</evidence>
<dbReference type="Proteomes" id="UP000823749">
    <property type="component" value="Chromosome 2"/>
</dbReference>
<protein>
    <submittedName>
        <fullName evidence="2">Uncharacterized protein</fullName>
    </submittedName>
</protein>
<reference evidence="2" key="1">
    <citation type="submission" date="2020-08" db="EMBL/GenBank/DDBJ databases">
        <title>Plant Genome Project.</title>
        <authorList>
            <person name="Zhang R.-G."/>
        </authorList>
    </citation>
    <scope>NUCLEOTIDE SEQUENCE</scope>
    <source>
        <strain evidence="2">WSP0</strain>
        <tissue evidence="2">Leaf</tissue>
    </source>
</reference>
<evidence type="ECO:0000313" key="3">
    <source>
        <dbReference type="Proteomes" id="UP000823749"/>
    </source>
</evidence>
<gene>
    <name evidence="2" type="ORF">RHGRI_004690</name>
</gene>
<organism evidence="2 3">
    <name type="scientific">Rhododendron griersonianum</name>
    <dbReference type="NCBI Taxonomy" id="479676"/>
    <lineage>
        <taxon>Eukaryota</taxon>
        <taxon>Viridiplantae</taxon>
        <taxon>Streptophyta</taxon>
        <taxon>Embryophyta</taxon>
        <taxon>Tracheophyta</taxon>
        <taxon>Spermatophyta</taxon>
        <taxon>Magnoliopsida</taxon>
        <taxon>eudicotyledons</taxon>
        <taxon>Gunneridae</taxon>
        <taxon>Pentapetalae</taxon>
        <taxon>asterids</taxon>
        <taxon>Ericales</taxon>
        <taxon>Ericaceae</taxon>
        <taxon>Ericoideae</taxon>
        <taxon>Rhodoreae</taxon>
        <taxon>Rhododendron</taxon>
    </lineage>
</organism>
<proteinExistence type="predicted"/>
<evidence type="ECO:0000256" key="1">
    <source>
        <dbReference type="SAM" id="MobiDB-lite"/>
    </source>
</evidence>
<dbReference type="AlphaFoldDB" id="A0AAV6LAL1"/>
<name>A0AAV6LAL1_9ERIC</name>
<comment type="caution">
    <text evidence="2">The sequence shown here is derived from an EMBL/GenBank/DDBJ whole genome shotgun (WGS) entry which is preliminary data.</text>
</comment>
<accession>A0AAV6LAL1</accession>